<dbReference type="EMBL" id="LR798402">
    <property type="protein sequence ID" value="CAB5229266.1"/>
    <property type="molecule type" value="Genomic_DNA"/>
</dbReference>
<sequence length="132" mass="14785">MDEICADYRKLASIGLNHDQIKDCMVVLWGYTYQEIETAGLIVSSGKNYWVDGINSATAQDWDAVRPDMVNSPPHYTDGGIECIDYIRAKLSDEGYRGYLQGNLLKYASRIGKKGSDDAGKAAWYAHRLDKL</sequence>
<reference evidence="1" key="1">
    <citation type="submission" date="2020-05" db="EMBL/GenBank/DDBJ databases">
        <authorList>
            <person name="Chiriac C."/>
            <person name="Salcher M."/>
            <person name="Ghai R."/>
            <person name="Kavagutti S V."/>
        </authorList>
    </citation>
    <scope>NUCLEOTIDE SEQUENCE</scope>
</reference>
<evidence type="ECO:0000313" key="2">
    <source>
        <dbReference type="EMBL" id="CAB4214578.1"/>
    </source>
</evidence>
<proteinExistence type="predicted"/>
<accession>A0A6J5QR84</accession>
<evidence type="ECO:0000313" key="1">
    <source>
        <dbReference type="EMBL" id="CAB4183488.1"/>
    </source>
</evidence>
<gene>
    <name evidence="1" type="ORF">UFOVP1103_25</name>
    <name evidence="2" type="ORF">UFOVP1464_51</name>
    <name evidence="3" type="ORF">UFOVP1553_11</name>
</gene>
<dbReference type="EMBL" id="LR797046">
    <property type="protein sequence ID" value="CAB4183488.1"/>
    <property type="molecule type" value="Genomic_DNA"/>
</dbReference>
<protein>
    <submittedName>
        <fullName evidence="1">SaV-like</fullName>
    </submittedName>
</protein>
<dbReference type="EMBL" id="LR797402">
    <property type="protein sequence ID" value="CAB4214578.1"/>
    <property type="molecule type" value="Genomic_DNA"/>
</dbReference>
<dbReference type="InterPro" id="IPR021739">
    <property type="entry name" value="SaV-like"/>
</dbReference>
<name>A0A6J5QR84_9CAUD</name>
<evidence type="ECO:0000313" key="3">
    <source>
        <dbReference type="EMBL" id="CAB5229266.1"/>
    </source>
</evidence>
<organism evidence="1">
    <name type="scientific">uncultured Caudovirales phage</name>
    <dbReference type="NCBI Taxonomy" id="2100421"/>
    <lineage>
        <taxon>Viruses</taxon>
        <taxon>Duplodnaviria</taxon>
        <taxon>Heunggongvirae</taxon>
        <taxon>Uroviricota</taxon>
        <taxon>Caudoviricetes</taxon>
        <taxon>Peduoviridae</taxon>
        <taxon>Maltschvirus</taxon>
        <taxon>Maltschvirus maltsch</taxon>
    </lineage>
</organism>
<dbReference type="Pfam" id="PF11753">
    <property type="entry name" value="DUF3310"/>
    <property type="match status" value="1"/>
</dbReference>